<dbReference type="InterPro" id="IPR044731">
    <property type="entry name" value="BDH-like"/>
</dbReference>
<dbReference type="CDD" id="cd08187">
    <property type="entry name" value="BDH"/>
    <property type="match status" value="1"/>
</dbReference>
<keyword evidence="1" id="KW-0560">Oxidoreductase</keyword>
<dbReference type="Gene3D" id="3.40.50.1970">
    <property type="match status" value="1"/>
</dbReference>
<dbReference type="PANTHER" id="PTHR43633:SF1">
    <property type="entry name" value="ALCOHOL DEHYDROGENASE YQHD"/>
    <property type="match status" value="1"/>
</dbReference>
<dbReference type="HOGENOM" id="CLU_007207_0_4_9"/>
<reference evidence="4 5" key="1">
    <citation type="submission" date="2011-11" db="EMBL/GenBank/DDBJ databases">
        <title>The Genome Sequence of Dialister succinatiphilus YIT 11850.</title>
        <authorList>
            <consortium name="The Broad Institute Genome Sequencing Platform"/>
            <person name="Earl A."/>
            <person name="Ward D."/>
            <person name="Feldgarden M."/>
            <person name="Gevers D."/>
            <person name="Morotomi M."/>
            <person name="Young S.K."/>
            <person name="Zeng Q."/>
            <person name="Gargeya S."/>
            <person name="Fitzgerald M."/>
            <person name="Haas B."/>
            <person name="Abouelleil A."/>
            <person name="Alvarado L."/>
            <person name="Arachchi H.M."/>
            <person name="Berlin A."/>
            <person name="Brown A."/>
            <person name="Chapman S.B."/>
            <person name="Dunbar C."/>
            <person name="Gearin G."/>
            <person name="Goldberg J."/>
            <person name="Griggs A."/>
            <person name="Gujja S."/>
            <person name="Heiman D."/>
            <person name="Howarth C."/>
            <person name="Lui A."/>
            <person name="MacDonald P.J.P."/>
            <person name="Montmayeur A."/>
            <person name="Murphy C."/>
            <person name="Neiman D."/>
            <person name="Pearson M."/>
            <person name="Priest M."/>
            <person name="Roberts A."/>
            <person name="Saif S."/>
            <person name="Shea T."/>
            <person name="Sisk P."/>
            <person name="Stolte C."/>
            <person name="Sykes S."/>
            <person name="Wortman J."/>
            <person name="Nusbaum C."/>
            <person name="Birren B."/>
        </authorList>
    </citation>
    <scope>NUCLEOTIDE SEQUENCE [LARGE SCALE GENOMIC DNA]</scope>
    <source>
        <strain evidence="4 5">YIT 11850</strain>
    </source>
</reference>
<sequence length="393" mass="43581">MVDPFIYHNPTKVYFGNDALSHLHEELPRWGKNALLIYGGGSIRENGIYDTIVEEIRKAGISAYEISGVKPNPEMPLARQGARFCRERGIDLVIAAGGGSVIDTAKVIAGSALYDGDPWDLVKSRAQISHALPIMAIPTMAATGSEMNSCAVITNPDTHEKLGWTTEALRPRVSFLSPKNTFTVPPAQTAYGSADILSHILEVYLNRAEGFDAVDGFMESMMRSVIRWAPLAMEDGFHEEARTNLLWDSEWAINDLIDRGHSVSWTCHALEHELSAFFPIPHGLGLAILTPAFMEYVLNEETAPRLARFAVRVMGVKEGKNEIKTARKGIRKLRKFFTKSLYLPGRLSEIGLDDALFEDMAAHAMAWKSTDGILHGFYPLTEEDFVAIYKKAL</sequence>
<dbReference type="Pfam" id="PF25137">
    <property type="entry name" value="ADH_Fe_C"/>
    <property type="match status" value="1"/>
</dbReference>
<dbReference type="eggNOG" id="COG1979">
    <property type="taxonomic scope" value="Bacteria"/>
</dbReference>
<dbReference type="SUPFAM" id="SSF56796">
    <property type="entry name" value="Dehydroquinate synthase-like"/>
    <property type="match status" value="1"/>
</dbReference>
<dbReference type="AlphaFoldDB" id="H1D0H9"/>
<dbReference type="GO" id="GO:1990002">
    <property type="term" value="F:methylglyoxal reductase (NADPH) (acetol producing) activity"/>
    <property type="evidence" value="ECO:0007669"/>
    <property type="project" value="TreeGrafter"/>
</dbReference>
<evidence type="ECO:0000256" key="1">
    <source>
        <dbReference type="ARBA" id="ARBA00023002"/>
    </source>
</evidence>
<dbReference type="Pfam" id="PF00465">
    <property type="entry name" value="Fe-ADH"/>
    <property type="match status" value="1"/>
</dbReference>
<dbReference type="InterPro" id="IPR018211">
    <property type="entry name" value="ADH_Fe_CS"/>
</dbReference>
<evidence type="ECO:0000259" key="2">
    <source>
        <dbReference type="Pfam" id="PF00465"/>
    </source>
</evidence>
<dbReference type="STRING" id="742743.HMPREF9453_01117"/>
<dbReference type="InterPro" id="IPR001670">
    <property type="entry name" value="ADH_Fe/GldA"/>
</dbReference>
<dbReference type="GO" id="GO:0046872">
    <property type="term" value="F:metal ion binding"/>
    <property type="evidence" value="ECO:0007669"/>
    <property type="project" value="InterPro"/>
</dbReference>
<dbReference type="GO" id="GO:0008106">
    <property type="term" value="F:alcohol dehydrogenase (NADP+) activity"/>
    <property type="evidence" value="ECO:0007669"/>
    <property type="project" value="TreeGrafter"/>
</dbReference>
<gene>
    <name evidence="4" type="ORF">HMPREF9453_01117</name>
</gene>
<dbReference type="Gene3D" id="1.20.1090.10">
    <property type="entry name" value="Dehydroquinate synthase-like - alpha domain"/>
    <property type="match status" value="1"/>
</dbReference>
<dbReference type="RefSeq" id="WP_008859612.1">
    <property type="nucleotide sequence ID" value="NZ_JH591188.1"/>
</dbReference>
<evidence type="ECO:0000313" key="4">
    <source>
        <dbReference type="EMBL" id="EHO62938.1"/>
    </source>
</evidence>
<protein>
    <submittedName>
        <fullName evidence="4">Uncharacterized protein</fullName>
    </submittedName>
</protein>
<name>H1D0H9_9FIRM</name>
<comment type="caution">
    <text evidence="4">The sequence shown here is derived from an EMBL/GenBank/DDBJ whole genome shotgun (WGS) entry which is preliminary data.</text>
</comment>
<organism evidence="4 5">
    <name type="scientific">Dialister succinatiphilus YIT 11850</name>
    <dbReference type="NCBI Taxonomy" id="742743"/>
    <lineage>
        <taxon>Bacteria</taxon>
        <taxon>Bacillati</taxon>
        <taxon>Bacillota</taxon>
        <taxon>Negativicutes</taxon>
        <taxon>Veillonellales</taxon>
        <taxon>Veillonellaceae</taxon>
        <taxon>Dialister</taxon>
    </lineage>
</organism>
<evidence type="ECO:0000259" key="3">
    <source>
        <dbReference type="Pfam" id="PF25137"/>
    </source>
</evidence>
<dbReference type="FunFam" id="3.40.50.1970:FF:000003">
    <property type="entry name" value="Alcohol dehydrogenase, iron-containing"/>
    <property type="match status" value="1"/>
</dbReference>
<dbReference type="EMBL" id="ADLT01000037">
    <property type="protein sequence ID" value="EHO62938.1"/>
    <property type="molecule type" value="Genomic_DNA"/>
</dbReference>
<dbReference type="InterPro" id="IPR056798">
    <property type="entry name" value="ADH_Fe_C"/>
</dbReference>
<feature type="domain" description="Alcohol dehydrogenase iron-type/glycerol dehydrogenase GldA" evidence="2">
    <location>
        <begin position="10"/>
        <end position="178"/>
    </location>
</feature>
<dbReference type="GO" id="GO:1990362">
    <property type="term" value="F:butanol dehydrogenase (NAD+) activity"/>
    <property type="evidence" value="ECO:0007669"/>
    <property type="project" value="InterPro"/>
</dbReference>
<dbReference type="GO" id="GO:0005829">
    <property type="term" value="C:cytosol"/>
    <property type="evidence" value="ECO:0007669"/>
    <property type="project" value="TreeGrafter"/>
</dbReference>
<dbReference type="PANTHER" id="PTHR43633">
    <property type="entry name" value="ALCOHOL DEHYDROGENASE YQHD"/>
    <property type="match status" value="1"/>
</dbReference>
<proteinExistence type="predicted"/>
<evidence type="ECO:0000313" key="5">
    <source>
        <dbReference type="Proteomes" id="UP000003277"/>
    </source>
</evidence>
<keyword evidence="5" id="KW-1185">Reference proteome</keyword>
<accession>H1D0H9</accession>
<dbReference type="PROSITE" id="PS00060">
    <property type="entry name" value="ADH_IRON_2"/>
    <property type="match status" value="1"/>
</dbReference>
<dbReference type="PATRIC" id="fig|742743.3.peg.1132"/>
<dbReference type="Proteomes" id="UP000003277">
    <property type="component" value="Unassembled WGS sequence"/>
</dbReference>
<feature type="domain" description="Fe-containing alcohol dehydrogenase-like C-terminal" evidence="3">
    <location>
        <begin position="189"/>
        <end position="393"/>
    </location>
</feature>